<feature type="domain" description="Thioester" evidence="6">
    <location>
        <begin position="81"/>
        <end position="169"/>
    </location>
</feature>
<evidence type="ECO:0000259" key="7">
    <source>
        <dbReference type="Pfam" id="PF17802"/>
    </source>
</evidence>
<feature type="coiled-coil region" evidence="4">
    <location>
        <begin position="504"/>
        <end position="531"/>
    </location>
</feature>
<gene>
    <name evidence="8" type="ORF">FYJ27_05490</name>
</gene>
<feature type="domain" description="SpaA-like prealbumin fold" evidence="7">
    <location>
        <begin position="426"/>
        <end position="512"/>
    </location>
</feature>
<evidence type="ECO:0000256" key="3">
    <source>
        <dbReference type="ARBA" id="ARBA00022729"/>
    </source>
</evidence>
<dbReference type="Pfam" id="PF08341">
    <property type="entry name" value="TED"/>
    <property type="match status" value="1"/>
</dbReference>
<keyword evidence="5" id="KW-0812">Transmembrane</keyword>
<dbReference type="OrthoDB" id="3265073at2"/>
<proteinExistence type="inferred from homology"/>
<evidence type="ECO:0000313" key="8">
    <source>
        <dbReference type="EMBL" id="MSS43185.1"/>
    </source>
</evidence>
<evidence type="ECO:0000259" key="6">
    <source>
        <dbReference type="Pfam" id="PF08341"/>
    </source>
</evidence>
<feature type="transmembrane region" description="Helical" evidence="5">
    <location>
        <begin position="560"/>
        <end position="576"/>
    </location>
</feature>
<evidence type="ECO:0000256" key="4">
    <source>
        <dbReference type="SAM" id="Coils"/>
    </source>
</evidence>
<dbReference type="SUPFAM" id="SSF49478">
    <property type="entry name" value="Cna protein B-type domain"/>
    <property type="match status" value="2"/>
</dbReference>
<feature type="domain" description="SpaA-like prealbumin fold" evidence="7">
    <location>
        <begin position="335"/>
        <end position="420"/>
    </location>
</feature>
<evidence type="ECO:0000256" key="2">
    <source>
        <dbReference type="ARBA" id="ARBA00022525"/>
    </source>
</evidence>
<comment type="similarity">
    <text evidence="1">Belongs to the serine-aspartate repeat-containing protein (SDr) family.</text>
</comment>
<keyword evidence="3" id="KW-0732">Signal</keyword>
<dbReference type="InterPro" id="IPR013552">
    <property type="entry name" value="Thioester_dom"/>
</dbReference>
<evidence type="ECO:0000313" key="9">
    <source>
        <dbReference type="Proteomes" id="UP000462760"/>
    </source>
</evidence>
<evidence type="ECO:0000256" key="1">
    <source>
        <dbReference type="ARBA" id="ARBA00007257"/>
    </source>
</evidence>
<dbReference type="InterPro" id="IPR013783">
    <property type="entry name" value="Ig-like_fold"/>
</dbReference>
<dbReference type="Proteomes" id="UP000462760">
    <property type="component" value="Unassembled WGS sequence"/>
</dbReference>
<dbReference type="InterPro" id="IPR041033">
    <property type="entry name" value="SpaA_PFL_dom_1"/>
</dbReference>
<accession>A0A844FGY1</accession>
<sequence>MAKKRIFSFVLVLSIILSSIGIISDSVEAVEASQYKRFHSIDRGNIKAQGEGYLLGYIDRKVSEKNRMITTRIKQDENNKPAYCLNYSLDSPKFNGNEFKRTNEKLNAKEYTALMYGYGGPHDKTDKSLTLDERYYISQVAMYAITNETPEITKDNLSKHIGNLVDSNKSQLILNNINKLIKEINENTLTLPEEGIMPVEIKGQVSPMKVKGHYLESEKIQIINSNPEILLTIDKKDLGSAYFVDISGNKVDDHYVLAGNEFKLRIDIEDIAKSGRVGFTVSGRAVSLNPYKYIQRYVNDSGVNGKKIQKIAWLGETNNTFSDSIFIEYNGIKRDIELTKTDHNGKLLDGAEFELLDEGGNKIQGPIETNNGKLVFKDIPLGKYNIVETKAPEGYVSSNEKTLVEVNEASKEPIKINIKNRPIIGGIEITKLDTISGEKLSNAKFQIKNENNEVIGEGVTDENGIVRFDELPYGKYTYREIEAPKGYIIDREEHHFEIKEDGKILKAEVKNKRAEKTIDLHRNTNKSTKETVPVSSNLEKNTAKEMERGYLPKTGTLDNSIFYLLGLIFIGVGVYFRKKRI</sequence>
<dbReference type="PANTHER" id="PTHR36108:SF13">
    <property type="entry name" value="COLOSSIN-B-RELATED"/>
    <property type="match status" value="1"/>
</dbReference>
<keyword evidence="4" id="KW-0175">Coiled coil</keyword>
<comment type="caution">
    <text evidence="8">The sequence shown here is derived from an EMBL/GenBank/DDBJ whole genome shotgun (WGS) entry which is preliminary data.</text>
</comment>
<organism evidence="8 9">
    <name type="scientific">Anaerosalibacter bizertensis</name>
    <dbReference type="NCBI Taxonomy" id="932217"/>
    <lineage>
        <taxon>Bacteria</taxon>
        <taxon>Bacillati</taxon>
        <taxon>Bacillota</taxon>
        <taxon>Tissierellia</taxon>
        <taxon>Tissierellales</taxon>
        <taxon>Sporanaerobacteraceae</taxon>
        <taxon>Anaerosalibacter</taxon>
    </lineage>
</organism>
<dbReference type="PANTHER" id="PTHR36108">
    <property type="entry name" value="COLOSSIN-B-RELATED"/>
    <property type="match status" value="1"/>
</dbReference>
<evidence type="ECO:0000256" key="5">
    <source>
        <dbReference type="SAM" id="Phobius"/>
    </source>
</evidence>
<keyword evidence="5" id="KW-1133">Transmembrane helix</keyword>
<dbReference type="EMBL" id="VULR01000006">
    <property type="protein sequence ID" value="MSS43185.1"/>
    <property type="molecule type" value="Genomic_DNA"/>
</dbReference>
<name>A0A844FGY1_9FIRM</name>
<dbReference type="RefSeq" id="WP_154483871.1">
    <property type="nucleotide sequence ID" value="NZ_VULR01000006.1"/>
</dbReference>
<reference evidence="8 9" key="1">
    <citation type="submission" date="2019-08" db="EMBL/GenBank/DDBJ databases">
        <title>In-depth cultivation of the pig gut microbiome towards novel bacterial diversity and tailored functional studies.</title>
        <authorList>
            <person name="Wylensek D."/>
            <person name="Hitch T.C.A."/>
            <person name="Clavel T."/>
        </authorList>
    </citation>
    <scope>NUCLEOTIDE SEQUENCE [LARGE SCALE GENOMIC DNA]</scope>
    <source>
        <strain evidence="8 9">Med78-601-WT-4W-RMD-3</strain>
    </source>
</reference>
<dbReference type="Gene3D" id="2.60.40.10">
    <property type="entry name" value="Immunoglobulins"/>
    <property type="match status" value="2"/>
</dbReference>
<dbReference type="AlphaFoldDB" id="A0A844FGY1"/>
<keyword evidence="5" id="KW-0472">Membrane</keyword>
<keyword evidence="2" id="KW-0964">Secreted</keyword>
<dbReference type="NCBIfam" id="TIGR01167">
    <property type="entry name" value="LPXTG_anchor"/>
    <property type="match status" value="1"/>
</dbReference>
<protein>
    <submittedName>
        <fullName evidence="8">LPXTG cell wall anchor domain-containing protein</fullName>
    </submittedName>
</protein>
<dbReference type="Pfam" id="PF17802">
    <property type="entry name" value="SpaA"/>
    <property type="match status" value="2"/>
</dbReference>